<protein>
    <submittedName>
        <fullName evidence="2">Uncharacterized protein</fullName>
    </submittedName>
</protein>
<dbReference type="Proteomes" id="UP000801492">
    <property type="component" value="Unassembled WGS sequence"/>
</dbReference>
<keyword evidence="3" id="KW-1185">Reference proteome</keyword>
<name>A0A8K0DB07_IGNLU</name>
<accession>A0A8K0DB07</accession>
<organism evidence="2 3">
    <name type="scientific">Ignelater luminosus</name>
    <name type="common">Cucubano</name>
    <name type="synonym">Pyrophorus luminosus</name>
    <dbReference type="NCBI Taxonomy" id="2038154"/>
    <lineage>
        <taxon>Eukaryota</taxon>
        <taxon>Metazoa</taxon>
        <taxon>Ecdysozoa</taxon>
        <taxon>Arthropoda</taxon>
        <taxon>Hexapoda</taxon>
        <taxon>Insecta</taxon>
        <taxon>Pterygota</taxon>
        <taxon>Neoptera</taxon>
        <taxon>Endopterygota</taxon>
        <taxon>Coleoptera</taxon>
        <taxon>Polyphaga</taxon>
        <taxon>Elateriformia</taxon>
        <taxon>Elateroidea</taxon>
        <taxon>Elateridae</taxon>
        <taxon>Agrypninae</taxon>
        <taxon>Pyrophorini</taxon>
        <taxon>Ignelater</taxon>
    </lineage>
</organism>
<sequence length="230" mass="25790">MRIFNCVTLILIFVTTCLCFQDEMGVMGKIKAGFEIAGRFLGIDQTNTLAQMVSQTFSEKPPDKSSRGPINDNNIFSGFLRLLGLDTKKLSAIAVNAIIFIAQLISTTLSKPPPSQLTEARKLENGTPMDWMLNNSNVVDMLSDIQDKDLPNNIVEYIKERGLDEDTDCIQLLVCKTAPLIWGMQKTVNSTSKETVRGRKALYHNLPTIEEFAENGDACEKRHPYCLIYY</sequence>
<dbReference type="AlphaFoldDB" id="A0A8K0DB07"/>
<dbReference type="OrthoDB" id="6575720at2759"/>
<evidence type="ECO:0000313" key="2">
    <source>
        <dbReference type="EMBL" id="KAF2899913.1"/>
    </source>
</evidence>
<evidence type="ECO:0000256" key="1">
    <source>
        <dbReference type="SAM" id="SignalP"/>
    </source>
</evidence>
<feature type="signal peptide" evidence="1">
    <location>
        <begin position="1"/>
        <end position="19"/>
    </location>
</feature>
<keyword evidence="1" id="KW-0732">Signal</keyword>
<reference evidence="2" key="1">
    <citation type="submission" date="2019-08" db="EMBL/GenBank/DDBJ databases">
        <title>The genome of the North American firefly Photinus pyralis.</title>
        <authorList>
            <consortium name="Photinus pyralis genome working group"/>
            <person name="Fallon T.R."/>
            <person name="Sander Lower S.E."/>
            <person name="Weng J.-K."/>
        </authorList>
    </citation>
    <scope>NUCLEOTIDE SEQUENCE</scope>
    <source>
        <strain evidence="2">TRF0915ILg1</strain>
        <tissue evidence="2">Whole body</tissue>
    </source>
</reference>
<comment type="caution">
    <text evidence="2">The sequence shown here is derived from an EMBL/GenBank/DDBJ whole genome shotgun (WGS) entry which is preliminary data.</text>
</comment>
<gene>
    <name evidence="2" type="ORF">ILUMI_06277</name>
</gene>
<proteinExistence type="predicted"/>
<dbReference type="EMBL" id="VTPC01002528">
    <property type="protein sequence ID" value="KAF2899913.1"/>
    <property type="molecule type" value="Genomic_DNA"/>
</dbReference>
<feature type="chain" id="PRO_5035452210" evidence="1">
    <location>
        <begin position="20"/>
        <end position="230"/>
    </location>
</feature>
<evidence type="ECO:0000313" key="3">
    <source>
        <dbReference type="Proteomes" id="UP000801492"/>
    </source>
</evidence>